<gene>
    <name evidence="4" type="ORF">PVAND_004141</name>
</gene>
<sequence length="853" mass="97000">MEKHDKATENFIIWEALKSIIINNIDYYKNDETTNGLKLHDTLLEIIDQIDEARPLFEEVESFASEYDLDENTQANGYRSFLKVFDSAINHTLKIIKYVTENRSGLLFRKTAYTKEIEACNHLLAALITTFHQLKHFHLSSKERGNLFPEHSPDEILQRAQMIDQFAFYGRCLGFQFYNSVKAVLKFISISMACYSESYYSNNGKFIKATNSMFTSGKYYFDPEIRARRVVNLSQHASVDFCKSFWQLADLDIVSHSIPFVNYNTKVNRLFKINAEPLKISKLDGESIEVNAPGTIQLRLISSHKREGMIIGDKIKNKVSDQILPKSKALILHAHGGGFVAQSSKSHLVYLLEWAVNLNVPILSLDYSLSPEFPYPRPLEEMFYAYCWVLNNADKLGSTIEKIIFCGDSAGANLCLATLLKAIDMKIRKPDGLFLAYCPILVAFDPSPSRLLCLMDPLIPMGFLIRCLKAYSNAQSIENNNNEDATSVASNLQQLEEIKRAKVEHNEELKRSSLNVDIEHEFSENSEKSDSFEEISCFERHQTDSDIKAHISQVSDIASNDTLAGTSFLTGTDFKNSRDTIEVVSPIDSIQSATSLEEDSLPITIHKNERTTSDEMADIDLQPTTSEDTTIKNSNNQFVDEFTEKYKYILDTQAHDDGKIKPVLRKVSRTKSEENIIFDVSRDTISVQTIQQKVHQVASTLVHACSTTLDQITKTNRPIIRNYSCDDADEFQMLDNETVPPSLSNEFLFTVSKDPFLSPYYADDEMLKQFPPIRFLSLTLDACLDDSIMYAKRLKKLNVDYKLDILDGLPHGFLNFSRLSKDAHEGSKIAMKRIAELLNITLDDEDTKVKYFC</sequence>
<dbReference type="AlphaFoldDB" id="A0A9J6BXA4"/>
<dbReference type="PANTHER" id="PTHR23025:SF3">
    <property type="entry name" value="HORMONE-SENSITIVE LIPASE"/>
    <property type="match status" value="1"/>
</dbReference>
<dbReference type="InterPro" id="IPR013094">
    <property type="entry name" value="AB_hydrolase_3"/>
</dbReference>
<evidence type="ECO:0000313" key="5">
    <source>
        <dbReference type="Proteomes" id="UP001107558"/>
    </source>
</evidence>
<dbReference type="Pfam" id="PF07859">
    <property type="entry name" value="Abhydrolase_3"/>
    <property type="match status" value="2"/>
</dbReference>
<protein>
    <recommendedName>
        <fullName evidence="6">Hormone-sensitive lipase</fullName>
    </recommendedName>
</protein>
<dbReference type="GO" id="GO:0004806">
    <property type="term" value="F:triacylglycerol lipase activity"/>
    <property type="evidence" value="ECO:0007669"/>
    <property type="project" value="TreeGrafter"/>
</dbReference>
<dbReference type="OrthoDB" id="408631at2759"/>
<accession>A0A9J6BXA4</accession>
<evidence type="ECO:0008006" key="6">
    <source>
        <dbReference type="Google" id="ProtNLM"/>
    </source>
</evidence>
<evidence type="ECO:0000256" key="1">
    <source>
        <dbReference type="SAM" id="Coils"/>
    </source>
</evidence>
<comment type="caution">
    <text evidence="4">The sequence shown here is derived from an EMBL/GenBank/DDBJ whole genome shotgun (WGS) entry which is preliminary data.</text>
</comment>
<dbReference type="Gene3D" id="3.40.50.1820">
    <property type="entry name" value="alpha/beta hydrolase"/>
    <property type="match status" value="2"/>
</dbReference>
<dbReference type="GO" id="GO:0008203">
    <property type="term" value="P:cholesterol metabolic process"/>
    <property type="evidence" value="ECO:0007669"/>
    <property type="project" value="InterPro"/>
</dbReference>
<organism evidence="4 5">
    <name type="scientific">Polypedilum vanderplanki</name>
    <name type="common">Sleeping chironomid midge</name>
    <dbReference type="NCBI Taxonomy" id="319348"/>
    <lineage>
        <taxon>Eukaryota</taxon>
        <taxon>Metazoa</taxon>
        <taxon>Ecdysozoa</taxon>
        <taxon>Arthropoda</taxon>
        <taxon>Hexapoda</taxon>
        <taxon>Insecta</taxon>
        <taxon>Pterygota</taxon>
        <taxon>Neoptera</taxon>
        <taxon>Endopterygota</taxon>
        <taxon>Diptera</taxon>
        <taxon>Nematocera</taxon>
        <taxon>Chironomoidea</taxon>
        <taxon>Chironomidae</taxon>
        <taxon>Chironominae</taxon>
        <taxon>Polypedilum</taxon>
        <taxon>Polypedilum</taxon>
    </lineage>
</organism>
<dbReference type="GO" id="GO:0005829">
    <property type="term" value="C:cytosol"/>
    <property type="evidence" value="ECO:0007669"/>
    <property type="project" value="TreeGrafter"/>
</dbReference>
<keyword evidence="5" id="KW-1185">Reference proteome</keyword>
<reference evidence="4" key="1">
    <citation type="submission" date="2021-03" db="EMBL/GenBank/DDBJ databases">
        <title>Chromosome level genome of the anhydrobiotic midge Polypedilum vanderplanki.</title>
        <authorList>
            <person name="Yoshida Y."/>
            <person name="Kikawada T."/>
            <person name="Gusev O."/>
        </authorList>
    </citation>
    <scope>NUCLEOTIDE SEQUENCE</scope>
    <source>
        <strain evidence="4">NIAS01</strain>
        <tissue evidence="4">Whole body or cell culture</tissue>
    </source>
</reference>
<keyword evidence="1" id="KW-0175">Coiled coil</keyword>
<evidence type="ECO:0000313" key="4">
    <source>
        <dbReference type="EMBL" id="KAG5674157.1"/>
    </source>
</evidence>
<dbReference type="EMBL" id="JADBJN010000003">
    <property type="protein sequence ID" value="KAG5674157.1"/>
    <property type="molecule type" value="Genomic_DNA"/>
</dbReference>
<dbReference type="GO" id="GO:0019433">
    <property type="term" value="P:triglyceride catabolic process"/>
    <property type="evidence" value="ECO:0007669"/>
    <property type="project" value="TreeGrafter"/>
</dbReference>
<dbReference type="InterPro" id="IPR010468">
    <property type="entry name" value="HSL_N"/>
</dbReference>
<dbReference type="PANTHER" id="PTHR23025">
    <property type="entry name" value="TRIACYLGLYCEROL LIPASE"/>
    <property type="match status" value="1"/>
</dbReference>
<name>A0A9J6BXA4_POLVA</name>
<proteinExistence type="predicted"/>
<feature type="coiled-coil region" evidence="1">
    <location>
        <begin position="488"/>
        <end position="515"/>
    </location>
</feature>
<evidence type="ECO:0000259" key="2">
    <source>
        <dbReference type="Pfam" id="PF06350"/>
    </source>
</evidence>
<dbReference type="Pfam" id="PF06350">
    <property type="entry name" value="HSL_N"/>
    <property type="match status" value="1"/>
</dbReference>
<dbReference type="SUPFAM" id="SSF53474">
    <property type="entry name" value="alpha/beta-Hydrolases"/>
    <property type="match status" value="1"/>
</dbReference>
<dbReference type="GO" id="GO:0004771">
    <property type="term" value="F:sterol ester esterase activity"/>
    <property type="evidence" value="ECO:0007669"/>
    <property type="project" value="TreeGrafter"/>
</dbReference>
<dbReference type="InterPro" id="IPR029058">
    <property type="entry name" value="AB_hydrolase_fold"/>
</dbReference>
<feature type="domain" description="Alpha/beta hydrolase fold-3" evidence="3">
    <location>
        <begin position="753"/>
        <end position="814"/>
    </location>
</feature>
<feature type="domain" description="Hormone-sensitive lipase N-terminal" evidence="2">
    <location>
        <begin position="14"/>
        <end position="309"/>
    </location>
</feature>
<dbReference type="Proteomes" id="UP001107558">
    <property type="component" value="Chromosome 3"/>
</dbReference>
<evidence type="ECO:0000259" key="3">
    <source>
        <dbReference type="Pfam" id="PF07859"/>
    </source>
</evidence>
<feature type="domain" description="Alpha/beta hydrolase fold-3" evidence="3">
    <location>
        <begin position="331"/>
        <end position="476"/>
    </location>
</feature>